<proteinExistence type="predicted"/>
<feature type="transmembrane region" description="Helical" evidence="5">
    <location>
        <begin position="234"/>
        <end position="254"/>
    </location>
</feature>
<evidence type="ECO:0000256" key="5">
    <source>
        <dbReference type="SAM" id="Phobius"/>
    </source>
</evidence>
<comment type="caution">
    <text evidence="6">The sequence shown here is derived from an EMBL/GenBank/DDBJ whole genome shotgun (WGS) entry which is preliminary data.</text>
</comment>
<evidence type="ECO:0000256" key="4">
    <source>
        <dbReference type="ARBA" id="ARBA00023136"/>
    </source>
</evidence>
<gene>
    <name evidence="6" type="ORF">DNG_04410</name>
</gene>
<evidence type="ECO:0000313" key="7">
    <source>
        <dbReference type="Proteomes" id="UP001187682"/>
    </source>
</evidence>
<accession>A0AAE8MYU3</accession>
<evidence type="ECO:0000256" key="1">
    <source>
        <dbReference type="ARBA" id="ARBA00004141"/>
    </source>
</evidence>
<dbReference type="Proteomes" id="UP001187682">
    <property type="component" value="Unassembled WGS sequence"/>
</dbReference>
<evidence type="ECO:0000256" key="3">
    <source>
        <dbReference type="ARBA" id="ARBA00022989"/>
    </source>
</evidence>
<protein>
    <submittedName>
        <fullName evidence="6">Related to RTM1 protein</fullName>
    </submittedName>
</protein>
<organism evidence="6 7">
    <name type="scientific">Cephalotrichum gorgonifer</name>
    <dbReference type="NCBI Taxonomy" id="2041049"/>
    <lineage>
        <taxon>Eukaryota</taxon>
        <taxon>Fungi</taxon>
        <taxon>Dikarya</taxon>
        <taxon>Ascomycota</taxon>
        <taxon>Pezizomycotina</taxon>
        <taxon>Sordariomycetes</taxon>
        <taxon>Hypocreomycetidae</taxon>
        <taxon>Microascales</taxon>
        <taxon>Microascaceae</taxon>
        <taxon>Cephalotrichum</taxon>
    </lineage>
</organism>
<reference evidence="6" key="1">
    <citation type="submission" date="2018-03" db="EMBL/GenBank/DDBJ databases">
        <authorList>
            <person name="Guldener U."/>
        </authorList>
    </citation>
    <scope>NUCLEOTIDE SEQUENCE</scope>
</reference>
<feature type="transmembrane region" description="Helical" evidence="5">
    <location>
        <begin position="12"/>
        <end position="34"/>
    </location>
</feature>
<dbReference type="Pfam" id="PF04479">
    <property type="entry name" value="RTA1"/>
    <property type="match status" value="1"/>
</dbReference>
<comment type="subcellular location">
    <subcellularLocation>
        <location evidence="1">Membrane</location>
        <topology evidence="1">Multi-pass membrane protein</topology>
    </subcellularLocation>
</comment>
<dbReference type="AlphaFoldDB" id="A0AAE8MYU3"/>
<dbReference type="EMBL" id="ONZQ02000005">
    <property type="protein sequence ID" value="SPO01737.1"/>
    <property type="molecule type" value="Genomic_DNA"/>
</dbReference>
<dbReference type="PANTHER" id="PTHR31465">
    <property type="entry name" value="PROTEIN RTA1-RELATED"/>
    <property type="match status" value="1"/>
</dbReference>
<keyword evidence="2 5" id="KW-0812">Transmembrane</keyword>
<evidence type="ECO:0000313" key="6">
    <source>
        <dbReference type="EMBL" id="SPO01737.1"/>
    </source>
</evidence>
<feature type="transmembrane region" description="Helical" evidence="5">
    <location>
        <begin position="150"/>
        <end position="172"/>
    </location>
</feature>
<sequence length="282" mass="31075">MVASRSSNFPYSPAPVAAIIFLVTFTIATAWHIFIAVPKRTWYLAPLLCGGILEVAGYASRTAATFNTDDKPPYIIQLVCILIAPTLFAASLYMLFSRLVLLLRAESLCLVRPAWVTKIFVGGDVVCFLVQLIGAATVSRSGNFELGKTVILVGLMAQIAVFGFFIVVAVVFHRRLARKASPPADSLEGRGWRRGWERVLLGIYSASALVVIRSLFRFIEFAGPRDGPLMTHEVYLYVFDSLLMLGVLAVLAVFHPAEYVPNKGLVERLSSSEMMDLRPEDN</sequence>
<keyword evidence="4 5" id="KW-0472">Membrane</keyword>
<feature type="transmembrane region" description="Helical" evidence="5">
    <location>
        <begin position="41"/>
        <end position="59"/>
    </location>
</feature>
<dbReference type="GO" id="GO:0016020">
    <property type="term" value="C:membrane"/>
    <property type="evidence" value="ECO:0007669"/>
    <property type="project" value="UniProtKB-SubCell"/>
</dbReference>
<evidence type="ECO:0000256" key="2">
    <source>
        <dbReference type="ARBA" id="ARBA00022692"/>
    </source>
</evidence>
<keyword evidence="3 5" id="KW-1133">Transmembrane helix</keyword>
<keyword evidence="7" id="KW-1185">Reference proteome</keyword>
<feature type="transmembrane region" description="Helical" evidence="5">
    <location>
        <begin position="115"/>
        <end position="138"/>
    </location>
</feature>
<name>A0AAE8MYU3_9PEZI</name>
<feature type="transmembrane region" description="Helical" evidence="5">
    <location>
        <begin position="74"/>
        <end position="95"/>
    </location>
</feature>
<dbReference type="PANTHER" id="PTHR31465:SF1">
    <property type="entry name" value="PROTEIN RTA1-RELATED"/>
    <property type="match status" value="1"/>
</dbReference>
<dbReference type="InterPro" id="IPR007568">
    <property type="entry name" value="RTA1"/>
</dbReference>
<feature type="transmembrane region" description="Helical" evidence="5">
    <location>
        <begin position="199"/>
        <end position="219"/>
    </location>
</feature>